<sequence>MRKKVTLKDIAKLAGVSESTVSLVLNKRDIRISTEKKEEILRIADDLRYRPNLLAKSLSSQKTYTIGLIIPDLSNPFFASLANHIEIILRSKGYLLFVANSNDELDMDNKLITRFQDYQVDALIYCPANESFSLSTKERAALTKFSVASVIVDRIFPDLEENQVCFDNEYGGYIASKYLLDSGCQNVAFVSGDLNNYNASQRFAGYKRALQEHNQDLNEKIIFPGNYRFESGYNIDVNILQEEKVDGVFCSNDLMAFGLLRKLEENDFADEIRVVGYDSLFAKEIVPGYFKSVAQDTKLLAEQVCEQLLAQINDPNYKTTTILSPELI</sequence>
<dbReference type="SMART" id="SM00354">
    <property type="entry name" value="HTH_LACI"/>
    <property type="match status" value="1"/>
</dbReference>
<keyword evidence="7" id="KW-1185">Reference proteome</keyword>
<gene>
    <name evidence="6" type="ORF">C5Q98_01145</name>
</gene>
<keyword evidence="2" id="KW-0238">DNA-binding</keyword>
<dbReference type="PROSITE" id="PS00356">
    <property type="entry name" value="HTH_LACI_1"/>
    <property type="match status" value="1"/>
</dbReference>
<dbReference type="InterPro" id="IPR001387">
    <property type="entry name" value="Cro/C1-type_HTH"/>
</dbReference>
<dbReference type="PANTHER" id="PTHR30146:SF109">
    <property type="entry name" value="HTH-TYPE TRANSCRIPTIONAL REGULATOR GALS"/>
    <property type="match status" value="1"/>
</dbReference>
<dbReference type="InterPro" id="IPR028082">
    <property type="entry name" value="Peripla_BP_I"/>
</dbReference>
<dbReference type="CDD" id="cd06267">
    <property type="entry name" value="PBP1_LacI_sugar_binding-like"/>
    <property type="match status" value="1"/>
</dbReference>
<dbReference type="Gene3D" id="1.10.260.40">
    <property type="entry name" value="lambda repressor-like DNA-binding domains"/>
    <property type="match status" value="1"/>
</dbReference>
<dbReference type="GO" id="GO:0000976">
    <property type="term" value="F:transcription cis-regulatory region binding"/>
    <property type="evidence" value="ECO:0007669"/>
    <property type="project" value="TreeGrafter"/>
</dbReference>
<keyword evidence="3" id="KW-0804">Transcription</keyword>
<dbReference type="SUPFAM" id="SSF47413">
    <property type="entry name" value="lambda repressor-like DNA-binding domains"/>
    <property type="match status" value="1"/>
</dbReference>
<dbReference type="InterPro" id="IPR025997">
    <property type="entry name" value="SBP_2_dom"/>
</dbReference>
<evidence type="ECO:0000259" key="5">
    <source>
        <dbReference type="PROSITE" id="PS50943"/>
    </source>
</evidence>
<name>A0A2S0KLL4_9FIRM</name>
<evidence type="ECO:0000313" key="7">
    <source>
        <dbReference type="Proteomes" id="UP000237947"/>
    </source>
</evidence>
<dbReference type="EMBL" id="CP027226">
    <property type="protein sequence ID" value="AVM41925.1"/>
    <property type="molecule type" value="Genomic_DNA"/>
</dbReference>
<dbReference type="GO" id="GO:0003700">
    <property type="term" value="F:DNA-binding transcription factor activity"/>
    <property type="evidence" value="ECO:0007669"/>
    <property type="project" value="TreeGrafter"/>
</dbReference>
<dbReference type="PRINTS" id="PR00036">
    <property type="entry name" value="HTHLACI"/>
</dbReference>
<dbReference type="PROSITE" id="PS50943">
    <property type="entry name" value="HTH_CROC1"/>
    <property type="match status" value="1"/>
</dbReference>
<evidence type="ECO:0000256" key="1">
    <source>
        <dbReference type="ARBA" id="ARBA00023015"/>
    </source>
</evidence>
<dbReference type="KEGG" id="fsa:C5Q98_01145"/>
<dbReference type="AlphaFoldDB" id="A0A2S0KLL4"/>
<keyword evidence="1" id="KW-0805">Transcription regulation</keyword>
<protein>
    <submittedName>
        <fullName evidence="6">Uncharacterized protein</fullName>
    </submittedName>
</protein>
<accession>A0A2S0KLL4</accession>
<dbReference type="Pfam" id="PF13407">
    <property type="entry name" value="Peripla_BP_4"/>
    <property type="match status" value="1"/>
</dbReference>
<dbReference type="Pfam" id="PF00356">
    <property type="entry name" value="LacI"/>
    <property type="match status" value="1"/>
</dbReference>
<organism evidence="6 7">
    <name type="scientific">Fastidiosipila sanguinis</name>
    <dbReference type="NCBI Taxonomy" id="236753"/>
    <lineage>
        <taxon>Bacteria</taxon>
        <taxon>Bacillati</taxon>
        <taxon>Bacillota</taxon>
        <taxon>Clostridia</taxon>
        <taxon>Eubacteriales</taxon>
        <taxon>Oscillospiraceae</taxon>
        <taxon>Fastidiosipila</taxon>
    </lineage>
</organism>
<dbReference type="Gene3D" id="3.40.50.2300">
    <property type="match status" value="2"/>
</dbReference>
<proteinExistence type="predicted"/>
<feature type="domain" description="HTH cro/C1-type" evidence="5">
    <location>
        <begin position="2"/>
        <end position="47"/>
    </location>
</feature>
<dbReference type="InterPro" id="IPR010982">
    <property type="entry name" value="Lambda_DNA-bd_dom_sf"/>
</dbReference>
<dbReference type="PANTHER" id="PTHR30146">
    <property type="entry name" value="LACI-RELATED TRANSCRIPTIONAL REPRESSOR"/>
    <property type="match status" value="1"/>
</dbReference>
<dbReference type="RefSeq" id="WP_106011911.1">
    <property type="nucleotide sequence ID" value="NZ_CP027226.1"/>
</dbReference>
<evidence type="ECO:0000313" key="6">
    <source>
        <dbReference type="EMBL" id="AVM41925.1"/>
    </source>
</evidence>
<dbReference type="Proteomes" id="UP000237947">
    <property type="component" value="Chromosome"/>
</dbReference>
<evidence type="ECO:0000259" key="4">
    <source>
        <dbReference type="PROSITE" id="PS50932"/>
    </source>
</evidence>
<feature type="domain" description="HTH lacI-type" evidence="4">
    <location>
        <begin position="5"/>
        <end position="60"/>
    </location>
</feature>
<dbReference type="SUPFAM" id="SSF53822">
    <property type="entry name" value="Periplasmic binding protein-like I"/>
    <property type="match status" value="1"/>
</dbReference>
<dbReference type="PROSITE" id="PS50932">
    <property type="entry name" value="HTH_LACI_2"/>
    <property type="match status" value="1"/>
</dbReference>
<dbReference type="CDD" id="cd01392">
    <property type="entry name" value="HTH_LacI"/>
    <property type="match status" value="1"/>
</dbReference>
<evidence type="ECO:0000256" key="2">
    <source>
        <dbReference type="ARBA" id="ARBA00023125"/>
    </source>
</evidence>
<dbReference type="InterPro" id="IPR000843">
    <property type="entry name" value="HTH_LacI"/>
</dbReference>
<reference evidence="7" key="1">
    <citation type="submission" date="2018-02" db="EMBL/GenBank/DDBJ databases">
        <authorList>
            <person name="Holder M.E."/>
            <person name="Ajami N.J."/>
            <person name="Petrosino J.F."/>
        </authorList>
    </citation>
    <scope>NUCLEOTIDE SEQUENCE [LARGE SCALE GENOMIC DNA]</scope>
    <source>
        <strain evidence="7">CCUG 47711</strain>
    </source>
</reference>
<evidence type="ECO:0000256" key="3">
    <source>
        <dbReference type="ARBA" id="ARBA00023163"/>
    </source>
</evidence>
<dbReference type="OrthoDB" id="9789891at2"/>